<feature type="compositionally biased region" description="Polar residues" evidence="11">
    <location>
        <begin position="1691"/>
        <end position="1737"/>
    </location>
</feature>
<feature type="compositionally biased region" description="Low complexity" evidence="11">
    <location>
        <begin position="214"/>
        <end position="224"/>
    </location>
</feature>
<dbReference type="GO" id="GO:0012507">
    <property type="term" value="C:ER to Golgi transport vesicle membrane"/>
    <property type="evidence" value="ECO:0007669"/>
    <property type="project" value="TreeGrafter"/>
</dbReference>
<gene>
    <name evidence="14" type="primary">SEC16</name>
    <name evidence="14" type="ORF">HETSPECPRED_010464</name>
</gene>
<dbReference type="GO" id="GO:0007030">
    <property type="term" value="P:Golgi organization"/>
    <property type="evidence" value="ECO:0007669"/>
    <property type="project" value="TreeGrafter"/>
</dbReference>
<feature type="compositionally biased region" description="Polar residues" evidence="11">
    <location>
        <begin position="1936"/>
        <end position="1965"/>
    </location>
</feature>
<feature type="compositionally biased region" description="Polar residues" evidence="11">
    <location>
        <begin position="1528"/>
        <end position="1537"/>
    </location>
</feature>
<dbReference type="CDD" id="cd09233">
    <property type="entry name" value="ACE1-Sec16-like"/>
    <property type="match status" value="1"/>
</dbReference>
<feature type="compositionally biased region" description="Polar residues" evidence="11">
    <location>
        <begin position="854"/>
        <end position="901"/>
    </location>
</feature>
<keyword evidence="5 10" id="KW-0931">ER-Golgi transport</keyword>
<feature type="compositionally biased region" description="Acidic residues" evidence="11">
    <location>
        <begin position="325"/>
        <end position="334"/>
    </location>
</feature>
<feature type="region of interest" description="Disordered" evidence="11">
    <location>
        <begin position="1564"/>
        <end position="1857"/>
    </location>
</feature>
<feature type="region of interest" description="Disordered" evidence="11">
    <location>
        <begin position="1503"/>
        <end position="1537"/>
    </location>
</feature>
<dbReference type="OrthoDB" id="8918678at2759"/>
<evidence type="ECO:0000256" key="8">
    <source>
        <dbReference type="ARBA" id="ARBA00023136"/>
    </source>
</evidence>
<organism evidence="14 15">
    <name type="scientific">Heterodermia speciosa</name>
    <dbReference type="NCBI Taxonomy" id="116794"/>
    <lineage>
        <taxon>Eukaryota</taxon>
        <taxon>Fungi</taxon>
        <taxon>Dikarya</taxon>
        <taxon>Ascomycota</taxon>
        <taxon>Pezizomycotina</taxon>
        <taxon>Lecanoromycetes</taxon>
        <taxon>OSLEUM clade</taxon>
        <taxon>Lecanoromycetidae</taxon>
        <taxon>Caliciales</taxon>
        <taxon>Physciaceae</taxon>
        <taxon>Heterodermia</taxon>
    </lineage>
</organism>
<feature type="compositionally biased region" description="Polar residues" evidence="11">
    <location>
        <begin position="115"/>
        <end position="126"/>
    </location>
</feature>
<feature type="compositionally biased region" description="Basic and acidic residues" evidence="11">
    <location>
        <begin position="105"/>
        <end position="114"/>
    </location>
</feature>
<feature type="region of interest" description="Disordered" evidence="11">
    <location>
        <begin position="677"/>
        <end position="805"/>
    </location>
</feature>
<feature type="region of interest" description="Disordered" evidence="11">
    <location>
        <begin position="1873"/>
        <end position="2029"/>
    </location>
</feature>
<feature type="compositionally biased region" description="Polar residues" evidence="11">
    <location>
        <begin position="1596"/>
        <end position="1633"/>
    </location>
</feature>
<evidence type="ECO:0000259" key="13">
    <source>
        <dbReference type="Pfam" id="PF12932"/>
    </source>
</evidence>
<dbReference type="EMBL" id="CAJPDS010000095">
    <property type="protein sequence ID" value="CAF9936837.1"/>
    <property type="molecule type" value="Genomic_DNA"/>
</dbReference>
<evidence type="ECO:0000256" key="11">
    <source>
        <dbReference type="SAM" id="MobiDB-lite"/>
    </source>
</evidence>
<keyword evidence="8 10" id="KW-0472">Membrane</keyword>
<comment type="function">
    <text evidence="9 10">Involved in the initiation of assembly of the COPII coat required for the formation of transport vesicles from the endoplasmic reticulum (ER) and the selection of cargo molecules. Also involved in autophagy.</text>
</comment>
<dbReference type="Pfam" id="PF12932">
    <property type="entry name" value="Sec16"/>
    <property type="match status" value="1"/>
</dbReference>
<evidence type="ECO:0000256" key="7">
    <source>
        <dbReference type="ARBA" id="ARBA00023006"/>
    </source>
</evidence>
<keyword evidence="15" id="KW-1185">Reference proteome</keyword>
<protein>
    <recommendedName>
        <fullName evidence="10">Protein transport protein sec16</fullName>
    </recommendedName>
</protein>
<dbReference type="InterPro" id="IPR024298">
    <property type="entry name" value="Sec16_Sec23-bd"/>
</dbReference>
<feature type="region of interest" description="Disordered" evidence="11">
    <location>
        <begin position="1"/>
        <end position="283"/>
    </location>
</feature>
<dbReference type="GO" id="GO:0015031">
    <property type="term" value="P:protein transport"/>
    <property type="evidence" value="ECO:0007669"/>
    <property type="project" value="UniProtKB-KW"/>
</dbReference>
<feature type="compositionally biased region" description="Low complexity" evidence="11">
    <location>
        <begin position="608"/>
        <end position="625"/>
    </location>
</feature>
<evidence type="ECO:0000313" key="14">
    <source>
        <dbReference type="EMBL" id="CAF9936837.1"/>
    </source>
</evidence>
<keyword evidence="7 10" id="KW-0072">Autophagy</keyword>
<dbReference type="Proteomes" id="UP000664521">
    <property type="component" value="Unassembled WGS sequence"/>
</dbReference>
<keyword evidence="3 10" id="KW-0813">Transport</keyword>
<accession>A0A8H3G4Y3</accession>
<feature type="region of interest" description="Disordered" evidence="11">
    <location>
        <begin position="316"/>
        <end position="665"/>
    </location>
</feature>
<feature type="compositionally biased region" description="Basic and acidic residues" evidence="11">
    <location>
        <begin position="1790"/>
        <end position="1820"/>
    </location>
</feature>
<feature type="compositionally biased region" description="Low complexity" evidence="11">
    <location>
        <begin position="1919"/>
        <end position="1934"/>
    </location>
</feature>
<feature type="compositionally biased region" description="Polar residues" evidence="11">
    <location>
        <begin position="52"/>
        <end position="66"/>
    </location>
</feature>
<feature type="compositionally biased region" description="Basic and acidic residues" evidence="11">
    <location>
        <begin position="1764"/>
        <end position="1774"/>
    </location>
</feature>
<feature type="compositionally biased region" description="Polar residues" evidence="11">
    <location>
        <begin position="644"/>
        <end position="665"/>
    </location>
</feature>
<evidence type="ECO:0000256" key="1">
    <source>
        <dbReference type="ARBA" id="ARBA00004397"/>
    </source>
</evidence>
<proteinExistence type="inferred from homology"/>
<feature type="compositionally biased region" description="Polar residues" evidence="11">
    <location>
        <begin position="744"/>
        <end position="761"/>
    </location>
</feature>
<dbReference type="PANTHER" id="PTHR13402">
    <property type="entry name" value="RGPR-RELATED"/>
    <property type="match status" value="1"/>
</dbReference>
<evidence type="ECO:0000256" key="6">
    <source>
        <dbReference type="ARBA" id="ARBA00022927"/>
    </source>
</evidence>
<evidence type="ECO:0000259" key="12">
    <source>
        <dbReference type="Pfam" id="PF12931"/>
    </source>
</evidence>
<name>A0A8H3G4Y3_9LECA</name>
<feature type="compositionally biased region" description="Acidic residues" evidence="11">
    <location>
        <begin position="435"/>
        <end position="466"/>
    </location>
</feature>
<dbReference type="GO" id="GO:0070973">
    <property type="term" value="P:protein localization to endoplasmic reticulum exit site"/>
    <property type="evidence" value="ECO:0007669"/>
    <property type="project" value="TreeGrafter"/>
</dbReference>
<feature type="compositionally biased region" description="Basic and acidic residues" evidence="11">
    <location>
        <begin position="127"/>
        <end position="141"/>
    </location>
</feature>
<feature type="compositionally biased region" description="Polar residues" evidence="11">
    <location>
        <begin position="979"/>
        <end position="992"/>
    </location>
</feature>
<comment type="subcellular location">
    <subcellularLocation>
        <location evidence="1">Endoplasmic reticulum membrane</location>
        <topology evidence="1">Peripheral membrane protein</topology>
        <orientation evidence="1">Cytoplasmic side</orientation>
    </subcellularLocation>
</comment>
<evidence type="ECO:0000256" key="3">
    <source>
        <dbReference type="ARBA" id="ARBA00022448"/>
    </source>
</evidence>
<keyword evidence="4 10" id="KW-0256">Endoplasmic reticulum</keyword>
<feature type="region of interest" description="Disordered" evidence="11">
    <location>
        <begin position="854"/>
        <end position="910"/>
    </location>
</feature>
<feature type="compositionally biased region" description="Low complexity" evidence="11">
    <location>
        <begin position="762"/>
        <end position="774"/>
    </location>
</feature>
<dbReference type="Pfam" id="PF12931">
    <property type="entry name" value="TPR_Sec16"/>
    <property type="match status" value="1"/>
</dbReference>
<dbReference type="Gene3D" id="1.25.40.1030">
    <property type="match status" value="1"/>
</dbReference>
<dbReference type="PANTHER" id="PTHR13402:SF6">
    <property type="entry name" value="SECRETORY 16, ISOFORM I"/>
    <property type="match status" value="1"/>
</dbReference>
<feature type="domain" description="Sec16 central conserved" evidence="13">
    <location>
        <begin position="1019"/>
        <end position="1136"/>
    </location>
</feature>
<evidence type="ECO:0000256" key="9">
    <source>
        <dbReference type="ARBA" id="ARBA00024687"/>
    </source>
</evidence>
<comment type="caution">
    <text evidence="14">The sequence shown here is derived from an EMBL/GenBank/DDBJ whole genome shotgun (WGS) entry which is preliminary data.</text>
</comment>
<reference evidence="14" key="1">
    <citation type="submission" date="2021-03" db="EMBL/GenBank/DDBJ databases">
        <authorList>
            <person name="Tagirdzhanova G."/>
        </authorList>
    </citation>
    <scope>NUCLEOTIDE SEQUENCE</scope>
</reference>
<feature type="region of interest" description="Disordered" evidence="11">
    <location>
        <begin position="969"/>
        <end position="992"/>
    </location>
</feature>
<feature type="compositionally biased region" description="Polar residues" evidence="11">
    <location>
        <begin position="95"/>
        <end position="104"/>
    </location>
</feature>
<feature type="domain" description="Sec16 Sec23-binding" evidence="12">
    <location>
        <begin position="1196"/>
        <end position="1500"/>
    </location>
</feature>
<feature type="compositionally biased region" description="Basic residues" evidence="11">
    <location>
        <begin position="2011"/>
        <end position="2020"/>
    </location>
</feature>
<feature type="compositionally biased region" description="Low complexity" evidence="11">
    <location>
        <begin position="370"/>
        <end position="383"/>
    </location>
</feature>
<feature type="region of interest" description="Disordered" evidence="11">
    <location>
        <begin position="937"/>
        <end position="957"/>
    </location>
</feature>
<sequence>MENSVGIGPGQELGLGDWHPARRPDTNDISDMRPGVPDGPAPEDASKEYPSVQDSLSSSESPAPTESDSRSAPEEDLFQKTTSDEPRGPREVPTASKSNHSTVTRKIESAHTEQIDTVSTQPSSSSLEHETARGFIDHQDLPDSITLAENISERAPVTHREDVNAPPPGLSWNDQTPSESRLEESELSLSERPGFNPYNRTNSFPDVPPPPQSSLPAHSLPHSQAENIMEENELDDPSPIADQGYDNAPYDEDQIGRSTKASFPDHRDNASSQTFPDAAAANGDHTLLLADDGARFEEGLPLMHPSFTEDDMAQEGYRGRNFEVDSSDPAEDAGDGFFSRTPHSVADGEAIFRPQALDRKTTSQVLDSMQYPPHDQIHDQQQPFGGGQSLADLTGRGISVPSSTVKSHPLSEKDHKDEGSSHGDEDLAAIWQAALEDDELLDKDGTDDPAILFEDDGVGFLDDEPVNVETQPAVSPRLSADYSPKVPVQGFSDTDLSEPPAANRYTPSPWSEPQDLFPSDYVSGQPRTSMNQQPRQAINGLSNSVSAPASTGHQPLYRDAPVQRPNIPSSTQSFADKAKGGYTSPYDLPMDVTRPKKRNVTQQLRPGSSNSALANRPSAPPRSSSMFASGTPVLEPHPPLPSLSKPTKATQLHLTSNGASSTLSTKASVGSFFEELPSVKPRPSVGASRVHAQNPPLNHLSQSPPLPLPIEQATGPQRPSTSSSSSSSGHGLVPPVRIGPYASVSHQVPNGPNLQHVNSKYSPAPISQSSIPPSRTRYAASPAGSVRAPTPASLPFQPRTSSPLAQSNVRAEGLKEAVYSEATVDTGSNTMKRESARQLSNPTGIAHVLHNSWSPIQASDSGPNQRATSDSSTPYNQVRLSHFSTPQSMTNHNGPTGSLSMPSEVPEAPESGRLPFSEPHIGLESQSAVSTAAELITPRRSQTQSPGAVASRPSLPISSWDTYQRPASVNDHAFPPQVIGSTKTGPTVTRPSRGLTQNIEYIRPTDGREKDALERWKGCPLFVFGFGGTIATTFPKKVQRYTAGHSTPLMKCSPGEIKIQARSNYALNDKISSFPGPLKSKGKKKDVLDWLQQRILQLEQVHAEVVPSAVLPGPSKRNEEKILLWRIMKVLVDFDGVVEGKPAAEQEIRLILSPELADGLPSNLPPSPKAELLSISRANRSTHVSDPTQPGDLEALRRILLHGQREQAVWHALDRRLWAHAMLISSTMNSSIWKQVLQEFIRQEVKLSGENTASLASLYQIFAGNWEESADELVPPSARAGLQFVSKAAGSGPVRNTLDGLDTWRETLTLALSNRTTDDSKALVALGRLLLGYGRVEAAHICFIFAKVPGIYGGADDLQASVTLLGADHTQHPSDFSRDLDCILITEVYEFASTVLALSPTITISPHLQAYKLYHAMLLAEYGSRKDAQEYCTAITNAMKSTTKPSPYHHSLLFSALDDLITRLRQAPSAAAAASWMSKPSLDKVSGSFLSRVNQFIAGDESDADSVASGRGTDPAAGPFAGIAGDTPNISRSPSSSGIYNTYPSGAPLSSSIASTSRYAPGAPYAAQGQYTPRSSLEQSNGNSQDSRHPSHNDTLRPQFSDVSRPSSSGNLYQKAPQQSLKSSYQPTSQPSTHPLRHGSYPTPPSNPEYVPVAPPENLSPSLYDQEPYRPMPAPEHPLYQSPDQAPVDEQLSSRQETGLFPDQSSASMLAPNQTPYQPLSSGYESASIQGQSSSYEPPSASHYEPPSYNSYAPDTQVDDSSPIEERPKKKSFMDNDDDEFEARAAATLREGKAQNDRETDEAFRKAAEADAQKGSELKPKKSGWLGGWFGGTKKDGDLSSTQAAPNAPIRAKLGEESSFVYDKELKKWINKKAGSETHTAAAATPPPPKGPPSRAVSASGAPTINKDTAIPPVPPLPSASSTVTPPVSLTGPSRAAQTLVQGPYSSTPVSRSESPVTMQDQSDGPSLRGVVGITGSNGPPSAPPSRPATGMSNASSIDDLIGAPQARKGGTIKKGKKGRGYIDVMANK</sequence>
<dbReference type="FunFam" id="1.25.40.1030:FF:000008">
    <property type="entry name" value="Protein transport protein sec16"/>
    <property type="match status" value="1"/>
</dbReference>
<evidence type="ECO:0000256" key="10">
    <source>
        <dbReference type="RuleBase" id="RU364101"/>
    </source>
</evidence>
<evidence type="ECO:0000256" key="5">
    <source>
        <dbReference type="ARBA" id="ARBA00022892"/>
    </source>
</evidence>
<comment type="similarity">
    <text evidence="2 10">Belongs to the SEC16 family.</text>
</comment>
<dbReference type="GO" id="GO:0016192">
    <property type="term" value="P:vesicle-mediated transport"/>
    <property type="evidence" value="ECO:0007669"/>
    <property type="project" value="UniProtKB-KW"/>
</dbReference>
<dbReference type="GO" id="GO:0070971">
    <property type="term" value="C:endoplasmic reticulum exit site"/>
    <property type="evidence" value="ECO:0007669"/>
    <property type="project" value="UniProtKB-ARBA"/>
</dbReference>
<feature type="compositionally biased region" description="Basic and acidic residues" evidence="11">
    <location>
        <begin position="409"/>
        <end position="425"/>
    </location>
</feature>
<feature type="compositionally biased region" description="Polar residues" evidence="11">
    <location>
        <begin position="525"/>
        <end position="553"/>
    </location>
</feature>
<dbReference type="GO" id="GO:0005789">
    <property type="term" value="C:endoplasmic reticulum membrane"/>
    <property type="evidence" value="ECO:0007669"/>
    <property type="project" value="UniProtKB-SubCell"/>
</dbReference>
<evidence type="ECO:0000313" key="15">
    <source>
        <dbReference type="Proteomes" id="UP000664521"/>
    </source>
</evidence>
<evidence type="ECO:0000256" key="2">
    <source>
        <dbReference type="ARBA" id="ARBA00005927"/>
    </source>
</evidence>
<keyword evidence="6 10" id="KW-0653">Protein transport</keyword>
<dbReference type="InterPro" id="IPR024340">
    <property type="entry name" value="Sec16_CCD"/>
</dbReference>
<feature type="compositionally biased region" description="Basic and acidic residues" evidence="11">
    <location>
        <begin position="1586"/>
        <end position="1595"/>
    </location>
</feature>
<evidence type="ECO:0000256" key="4">
    <source>
        <dbReference type="ARBA" id="ARBA00022824"/>
    </source>
</evidence>
<dbReference type="GO" id="GO:0006914">
    <property type="term" value="P:autophagy"/>
    <property type="evidence" value="ECO:0007669"/>
    <property type="project" value="UniProtKB-KW"/>
</dbReference>
<feature type="compositionally biased region" description="Polar residues" evidence="11">
    <location>
        <begin position="1569"/>
        <end position="1585"/>
    </location>
</feature>